<dbReference type="EMBL" id="BPLQ01001176">
    <property type="protein sequence ID" value="GIX79340.1"/>
    <property type="molecule type" value="Genomic_DNA"/>
</dbReference>
<sequence length="100" mass="11503">MPTSQNDFIALNQTEIESALLKLKPLKAPGIDLLPNEVVKEMFFANRVWFTKFFNVLLSNSKFPREWKIAIVTLIPKPNKDYSSASHYRPIAFCPLGENY</sequence>
<gene>
    <name evidence="1" type="ORF">CDAR_228171</name>
</gene>
<dbReference type="AlphaFoldDB" id="A0AAV4N686"/>
<evidence type="ECO:0000313" key="1">
    <source>
        <dbReference type="EMBL" id="GIX79340.1"/>
    </source>
</evidence>
<proteinExistence type="predicted"/>
<dbReference type="InterPro" id="IPR052560">
    <property type="entry name" value="RdDP_mobile_element"/>
</dbReference>
<dbReference type="PANTHER" id="PTHR36688">
    <property type="entry name" value="ENDO/EXONUCLEASE/PHOSPHATASE DOMAIN-CONTAINING PROTEIN"/>
    <property type="match status" value="1"/>
</dbReference>
<evidence type="ECO:0000313" key="2">
    <source>
        <dbReference type="Proteomes" id="UP001054837"/>
    </source>
</evidence>
<accession>A0AAV4N686</accession>
<keyword evidence="2" id="KW-1185">Reference proteome</keyword>
<comment type="caution">
    <text evidence="1">The sequence shown here is derived from an EMBL/GenBank/DDBJ whole genome shotgun (WGS) entry which is preliminary data.</text>
</comment>
<dbReference type="Proteomes" id="UP001054837">
    <property type="component" value="Unassembled WGS sequence"/>
</dbReference>
<reference evidence="1 2" key="1">
    <citation type="submission" date="2021-06" db="EMBL/GenBank/DDBJ databases">
        <title>Caerostris darwini draft genome.</title>
        <authorList>
            <person name="Kono N."/>
            <person name="Arakawa K."/>
        </authorList>
    </citation>
    <scope>NUCLEOTIDE SEQUENCE [LARGE SCALE GENOMIC DNA]</scope>
</reference>
<name>A0AAV4N686_9ARAC</name>
<organism evidence="1 2">
    <name type="scientific">Caerostris darwini</name>
    <dbReference type="NCBI Taxonomy" id="1538125"/>
    <lineage>
        <taxon>Eukaryota</taxon>
        <taxon>Metazoa</taxon>
        <taxon>Ecdysozoa</taxon>
        <taxon>Arthropoda</taxon>
        <taxon>Chelicerata</taxon>
        <taxon>Arachnida</taxon>
        <taxon>Araneae</taxon>
        <taxon>Araneomorphae</taxon>
        <taxon>Entelegynae</taxon>
        <taxon>Araneoidea</taxon>
        <taxon>Araneidae</taxon>
        <taxon>Caerostris</taxon>
    </lineage>
</organism>
<dbReference type="PANTHER" id="PTHR36688:SF2">
    <property type="entry name" value="ENDONUCLEASE_EXONUCLEASE_PHOSPHATASE DOMAIN-CONTAINING PROTEIN"/>
    <property type="match status" value="1"/>
</dbReference>
<evidence type="ECO:0008006" key="3">
    <source>
        <dbReference type="Google" id="ProtNLM"/>
    </source>
</evidence>
<protein>
    <recommendedName>
        <fullName evidence="3">Reverse transcriptase</fullName>
    </recommendedName>
</protein>